<gene>
    <name evidence="1" type="ORF">METZ01_LOCUS144448</name>
</gene>
<dbReference type="AlphaFoldDB" id="A0A381ZR38"/>
<organism evidence="1">
    <name type="scientific">marine metagenome</name>
    <dbReference type="NCBI Taxonomy" id="408172"/>
    <lineage>
        <taxon>unclassified sequences</taxon>
        <taxon>metagenomes</taxon>
        <taxon>ecological metagenomes</taxon>
    </lineage>
</organism>
<reference evidence="1" key="1">
    <citation type="submission" date="2018-05" db="EMBL/GenBank/DDBJ databases">
        <authorList>
            <person name="Lanie J.A."/>
            <person name="Ng W.-L."/>
            <person name="Kazmierczak K.M."/>
            <person name="Andrzejewski T.M."/>
            <person name="Davidsen T.M."/>
            <person name="Wayne K.J."/>
            <person name="Tettelin H."/>
            <person name="Glass J.I."/>
            <person name="Rusch D."/>
            <person name="Podicherti R."/>
            <person name="Tsui H.-C.T."/>
            <person name="Winkler M.E."/>
        </authorList>
    </citation>
    <scope>NUCLEOTIDE SEQUENCE</scope>
</reference>
<proteinExistence type="predicted"/>
<evidence type="ECO:0008006" key="2">
    <source>
        <dbReference type="Google" id="ProtNLM"/>
    </source>
</evidence>
<dbReference type="Gene3D" id="2.130.10.10">
    <property type="entry name" value="YVTN repeat-like/Quinoprotein amine dehydrogenase"/>
    <property type="match status" value="1"/>
</dbReference>
<accession>A0A381ZR38</accession>
<protein>
    <recommendedName>
        <fullName evidence="2">Sortilin N-terminal domain-containing protein</fullName>
    </recommendedName>
</protein>
<evidence type="ECO:0000313" key="1">
    <source>
        <dbReference type="EMBL" id="SVA91594.1"/>
    </source>
</evidence>
<feature type="non-terminal residue" evidence="1">
    <location>
        <position position="521"/>
    </location>
</feature>
<name>A0A381ZR38_9ZZZZ</name>
<dbReference type="SUPFAM" id="SSF110296">
    <property type="entry name" value="Oligoxyloglucan reducing end-specific cellobiohydrolase"/>
    <property type="match status" value="1"/>
</dbReference>
<dbReference type="EMBL" id="UINC01022288">
    <property type="protein sequence ID" value="SVA91594.1"/>
    <property type="molecule type" value="Genomic_DNA"/>
</dbReference>
<sequence length="521" mass="57852">MEYQLVKNKTLGRFENNSIKGTLANNVVIDIKYSGDSLYFFGTGNGLSYADILPDGAIDFGYFSISNMPKGGNPALAVSGNIIAVSGVIDTAVATGTEPKGTGISYSTDRGENWDYLPQPVDSDTVYFENYNLNECINNDYDWDSQSETCFSNKNWTIPWGGQEIKSLLVSSEVDNVSYDLAVYNGFIYAASWAGGLRRYPVGLLEGDEVRKWEVIPLPGDNDLDLYCGQIDSSYYLNPRDPGDGGSHNHKGFSVYVDENTVWAGTAAGINKGVINGDCIDWVGHYTSLMNNISGDWVIGFTQQKFADFNRLWAITWAAGNEDEYSALSYTDDGGETWDTTQPSGEVEKIYNLYGNSTRIWASSESGLYVSEDGEHWEKYSRPTDENTGEELLTEAVMSSYYSENLGWLWVGTGDGIAISDDEGINWSVHRFWESTVAEDKKYMFSPYPNPFLINDYSQVGGDGHVRFRYSNPGNDNSSIDIFDFAMDRVTQLGTSHLVDNNESEVIWNGRNEYGDQVANG</sequence>
<dbReference type="InterPro" id="IPR015943">
    <property type="entry name" value="WD40/YVTN_repeat-like_dom_sf"/>
</dbReference>